<keyword evidence="2" id="KW-0997">Cell inner membrane</keyword>
<proteinExistence type="inferred from homology"/>
<dbReference type="PROSITE" id="PS50885">
    <property type="entry name" value="HAMP"/>
    <property type="match status" value="1"/>
</dbReference>
<evidence type="ECO:0000313" key="10">
    <source>
        <dbReference type="EMBL" id="AWY00535.1"/>
    </source>
</evidence>
<dbReference type="GO" id="GO:0004888">
    <property type="term" value="F:transmembrane signaling receptor activity"/>
    <property type="evidence" value="ECO:0007669"/>
    <property type="project" value="InterPro"/>
</dbReference>
<dbReference type="InterPro" id="IPR000727">
    <property type="entry name" value="T_SNARE_dom"/>
</dbReference>
<dbReference type="RefSeq" id="WP_112138228.1">
    <property type="nucleotide sequence ID" value="NZ_CP016181.1"/>
</dbReference>
<dbReference type="GO" id="GO:0006935">
    <property type="term" value="P:chemotaxis"/>
    <property type="evidence" value="ECO:0007669"/>
    <property type="project" value="InterPro"/>
</dbReference>
<evidence type="ECO:0000313" key="11">
    <source>
        <dbReference type="Proteomes" id="UP000249898"/>
    </source>
</evidence>
<dbReference type="InterPro" id="IPR004089">
    <property type="entry name" value="MCPsignal_dom"/>
</dbReference>
<dbReference type="Pfam" id="PF00672">
    <property type="entry name" value="HAMP"/>
    <property type="match status" value="1"/>
</dbReference>
<accession>A0A2Z4PSY6</accession>
<feature type="transmembrane region" description="Helical" evidence="6">
    <location>
        <begin position="202"/>
        <end position="227"/>
    </location>
</feature>
<dbReference type="InterPro" id="IPR004090">
    <property type="entry name" value="Chemotax_Me-accpt_rcpt"/>
</dbReference>
<dbReference type="PRINTS" id="PR00260">
    <property type="entry name" value="CHEMTRNSDUCR"/>
</dbReference>
<evidence type="ECO:0000259" key="9">
    <source>
        <dbReference type="PROSITE" id="PS50885"/>
    </source>
</evidence>
<dbReference type="Proteomes" id="UP000249898">
    <property type="component" value="Chromosome"/>
</dbReference>
<keyword evidence="6" id="KW-1133">Transmembrane helix</keyword>
<keyword evidence="2" id="KW-1003">Cell membrane</keyword>
<organism evidence="10 11">
    <name type="scientific">Marinomonas primoryensis</name>
    <dbReference type="NCBI Taxonomy" id="178399"/>
    <lineage>
        <taxon>Bacteria</taxon>
        <taxon>Pseudomonadati</taxon>
        <taxon>Pseudomonadota</taxon>
        <taxon>Gammaproteobacteria</taxon>
        <taxon>Oceanospirillales</taxon>
        <taxon>Oceanospirillaceae</taxon>
        <taxon>Marinomonas</taxon>
    </lineage>
</organism>
<dbReference type="PANTHER" id="PTHR32089:SF120">
    <property type="entry name" value="METHYL-ACCEPTING CHEMOTAXIS PROTEIN TLPQ"/>
    <property type="match status" value="1"/>
</dbReference>
<evidence type="ECO:0000256" key="6">
    <source>
        <dbReference type="SAM" id="Phobius"/>
    </source>
</evidence>
<dbReference type="Gene3D" id="1.10.287.950">
    <property type="entry name" value="Methyl-accepting chemotaxis protein"/>
    <property type="match status" value="1"/>
</dbReference>
<dbReference type="GO" id="GO:0007165">
    <property type="term" value="P:signal transduction"/>
    <property type="evidence" value="ECO:0007669"/>
    <property type="project" value="UniProtKB-KW"/>
</dbReference>
<name>A0A2Z4PSY6_9GAMM</name>
<evidence type="ECO:0000256" key="2">
    <source>
        <dbReference type="ARBA" id="ARBA00022519"/>
    </source>
</evidence>
<keyword evidence="6" id="KW-0472">Membrane</keyword>
<dbReference type="EMBL" id="CP016181">
    <property type="protein sequence ID" value="AWY00535.1"/>
    <property type="molecule type" value="Genomic_DNA"/>
</dbReference>
<dbReference type="CDD" id="cd11386">
    <property type="entry name" value="MCP_signal"/>
    <property type="match status" value="1"/>
</dbReference>
<feature type="domain" description="Methyl-accepting transducer" evidence="7">
    <location>
        <begin position="283"/>
        <end position="519"/>
    </location>
</feature>
<evidence type="ECO:0000256" key="4">
    <source>
        <dbReference type="ARBA" id="ARBA00029447"/>
    </source>
</evidence>
<protein>
    <submittedName>
        <fullName evidence="10">Chemotaxis protein</fullName>
    </submittedName>
</protein>
<comment type="similarity">
    <text evidence="4">Belongs to the methyl-accepting chemotaxis (MCP) protein family.</text>
</comment>
<evidence type="ECO:0000259" key="7">
    <source>
        <dbReference type="PROSITE" id="PS50111"/>
    </source>
</evidence>
<dbReference type="PANTHER" id="PTHR32089">
    <property type="entry name" value="METHYL-ACCEPTING CHEMOTAXIS PROTEIN MCPB"/>
    <property type="match status" value="1"/>
</dbReference>
<evidence type="ECO:0000256" key="5">
    <source>
        <dbReference type="PROSITE-ProRule" id="PRU00284"/>
    </source>
</evidence>
<dbReference type="Pfam" id="PF00015">
    <property type="entry name" value="MCPsignal"/>
    <property type="match status" value="1"/>
</dbReference>
<keyword evidence="6" id="KW-0812">Transmembrane</keyword>
<dbReference type="SUPFAM" id="SSF58104">
    <property type="entry name" value="Methyl-accepting chemotaxis protein (MCP) signaling domain"/>
    <property type="match status" value="1"/>
</dbReference>
<dbReference type="FunFam" id="1.10.287.950:FF:000001">
    <property type="entry name" value="Methyl-accepting chemotaxis sensory transducer"/>
    <property type="match status" value="1"/>
</dbReference>
<dbReference type="CDD" id="cd06225">
    <property type="entry name" value="HAMP"/>
    <property type="match status" value="1"/>
</dbReference>
<feature type="domain" description="T-SNARE coiled-coil homology" evidence="8">
    <location>
        <begin position="470"/>
        <end position="532"/>
    </location>
</feature>
<reference evidence="10 11" key="1">
    <citation type="submission" date="2016-06" db="EMBL/GenBank/DDBJ databases">
        <title>The sequenced genome of the ice-adhering bacterium Marinomonas primoryensis, from Antarctica.</title>
        <authorList>
            <person name="Graham L."/>
            <person name="Vance T.D.R."/>
            <person name="Davies P.L."/>
        </authorList>
    </citation>
    <scope>NUCLEOTIDE SEQUENCE [LARGE SCALE GENOMIC DNA]</scope>
    <source>
        <strain evidence="10 11">AceL</strain>
    </source>
</reference>
<dbReference type="OrthoDB" id="7054443at2"/>
<feature type="domain" description="HAMP" evidence="9">
    <location>
        <begin position="225"/>
        <end position="278"/>
    </location>
</feature>
<dbReference type="InterPro" id="IPR003660">
    <property type="entry name" value="HAMP_dom"/>
</dbReference>
<sequence>MLNFSVRTKILSLIALFSLVIVGMSISSALSSKSVSSELQSLSSQSLQLMKNLEKSRQLLLQQSVEFERGFFQVSIAKSMGGYGTEQIAESAEKFKTYTDEMIASIENVKSILGTMPKNDGLNSLFEQITTLEEQQVIFLEASTETYSWWVKLKTMQANKARRLADASLISVNEQMEVIIASIDEYNTTVAENQNNKLDQTIYASGVLAAVLIAIGITVSIIIVNGICKPLIKAVRRAEEIASGELVQPKVASTRKDEIGMLETAMDKLVVQLSSILHDVSESSAMLTNAANDLNRITDESSDMVDRQQEETNQISQAIQEIQATSVHVSESTADASQAAHNAETAANEGTVIVTKTISSIQELATEISSSAATINELQSNTKEISNILNVILGIAEQTNLLALNAAIEAARAGEQGRGFAVVADEVRHLAQNTQDATQQIEKMITLLQSGTASAVKAMTSSHQRSTDAVTQVKHEEVSLQNINLSVSKIREMNDRISATAEEQAAVTAEVSRNVSNITDITSKTTKSIHSISQSAEQLAALATQLSAKISYFNV</sequence>
<comment type="subcellular location">
    <subcellularLocation>
        <location evidence="1">Cell inner membrane</location>
        <topology evidence="1">Multi-pass membrane protein</topology>
    </subcellularLocation>
</comment>
<evidence type="ECO:0000256" key="1">
    <source>
        <dbReference type="ARBA" id="ARBA00004429"/>
    </source>
</evidence>
<dbReference type="PROSITE" id="PS50111">
    <property type="entry name" value="CHEMOTAXIS_TRANSDUC_2"/>
    <property type="match status" value="1"/>
</dbReference>
<dbReference type="AlphaFoldDB" id="A0A2Z4PSY6"/>
<keyword evidence="3 5" id="KW-0807">Transducer</keyword>
<gene>
    <name evidence="10" type="ORF">A8139_11445</name>
</gene>
<evidence type="ECO:0000259" key="8">
    <source>
        <dbReference type="PROSITE" id="PS50192"/>
    </source>
</evidence>
<evidence type="ECO:0000256" key="3">
    <source>
        <dbReference type="ARBA" id="ARBA00023224"/>
    </source>
</evidence>
<dbReference type="SMART" id="SM00283">
    <property type="entry name" value="MA"/>
    <property type="match status" value="1"/>
</dbReference>
<dbReference type="GO" id="GO:0005886">
    <property type="term" value="C:plasma membrane"/>
    <property type="evidence" value="ECO:0007669"/>
    <property type="project" value="UniProtKB-SubCell"/>
</dbReference>
<dbReference type="PROSITE" id="PS50192">
    <property type="entry name" value="T_SNARE"/>
    <property type="match status" value="1"/>
</dbReference>